<evidence type="ECO:0000313" key="4">
    <source>
        <dbReference type="Proteomes" id="UP001498398"/>
    </source>
</evidence>
<keyword evidence="1" id="KW-0472">Membrane</keyword>
<dbReference type="Proteomes" id="UP001498398">
    <property type="component" value="Unassembled WGS sequence"/>
</dbReference>
<reference evidence="3 4" key="1">
    <citation type="submission" date="2024-01" db="EMBL/GenBank/DDBJ databases">
        <title>A draft genome for the cacao thread blight pathogen Marasmiellus scandens.</title>
        <authorList>
            <person name="Baruah I.K."/>
            <person name="Leung J."/>
            <person name="Bukari Y."/>
            <person name="Amoako-Attah I."/>
            <person name="Meinhardt L.W."/>
            <person name="Bailey B.A."/>
            <person name="Cohen S.P."/>
        </authorList>
    </citation>
    <scope>NUCLEOTIDE SEQUENCE [LARGE SCALE GENOMIC DNA]</scope>
    <source>
        <strain evidence="3 4">GH-19</strain>
    </source>
</reference>
<keyword evidence="4" id="KW-1185">Reference proteome</keyword>
<feature type="transmembrane region" description="Helical" evidence="1">
    <location>
        <begin position="78"/>
        <end position="99"/>
    </location>
</feature>
<protein>
    <submittedName>
        <fullName evidence="3">Uncharacterized protein</fullName>
    </submittedName>
</protein>
<evidence type="ECO:0000313" key="3">
    <source>
        <dbReference type="EMBL" id="KAK7440241.1"/>
    </source>
</evidence>
<feature type="transmembrane region" description="Helical" evidence="1">
    <location>
        <begin position="51"/>
        <end position="71"/>
    </location>
</feature>
<comment type="caution">
    <text evidence="3">The sequence shown here is derived from an EMBL/GenBank/DDBJ whole genome shotgun (WGS) entry which is preliminary data.</text>
</comment>
<sequence length="342" mass="37316">MSRVINVLLPLLLFPTLSALAFHLIIGHTDQSGWGAKLRVQCLEDPENPYALSYTSIANVDAGLCVLVSVFHASFTSVSLPFTVWFLVSAIPITAFVYIEAHRRKTPPFPLSHPIIAGILMQTMSFGATFPIYWLLAILTGVTSRQASSDSTTVNQSHAEAVAFGVFIGMFVPTVSMFALNDPFVTAIWQFFPLFVSFAMAAHLLVRPASSSQKSGHSIIVILYIASFIISSSVHLAVVSSRFHDLELLKAFFVPSISMLDIALADDLHALHLLQWDAIFGFGSSILGTLWFARSMSQLICLLVWNIVAVAIVGPGAAIAGVALWRENYLHSSDDKFADTKK</sequence>
<keyword evidence="1" id="KW-0812">Transmembrane</keyword>
<evidence type="ECO:0000256" key="2">
    <source>
        <dbReference type="SAM" id="SignalP"/>
    </source>
</evidence>
<keyword evidence="2" id="KW-0732">Signal</keyword>
<feature type="transmembrane region" description="Helical" evidence="1">
    <location>
        <begin position="187"/>
        <end position="206"/>
    </location>
</feature>
<proteinExistence type="predicted"/>
<evidence type="ECO:0000256" key="1">
    <source>
        <dbReference type="SAM" id="Phobius"/>
    </source>
</evidence>
<keyword evidence="1" id="KW-1133">Transmembrane helix</keyword>
<accession>A0ABR1IX66</accession>
<feature type="signal peptide" evidence="2">
    <location>
        <begin position="1"/>
        <end position="19"/>
    </location>
</feature>
<feature type="transmembrane region" description="Helical" evidence="1">
    <location>
        <begin position="273"/>
        <end position="293"/>
    </location>
</feature>
<feature type="transmembrane region" description="Helical" evidence="1">
    <location>
        <begin position="161"/>
        <end position="181"/>
    </location>
</feature>
<gene>
    <name evidence="3" type="ORF">VKT23_017182</name>
</gene>
<name>A0ABR1IX66_9AGAR</name>
<feature type="transmembrane region" description="Helical" evidence="1">
    <location>
        <begin position="300"/>
        <end position="325"/>
    </location>
</feature>
<organism evidence="3 4">
    <name type="scientific">Marasmiellus scandens</name>
    <dbReference type="NCBI Taxonomy" id="2682957"/>
    <lineage>
        <taxon>Eukaryota</taxon>
        <taxon>Fungi</taxon>
        <taxon>Dikarya</taxon>
        <taxon>Basidiomycota</taxon>
        <taxon>Agaricomycotina</taxon>
        <taxon>Agaricomycetes</taxon>
        <taxon>Agaricomycetidae</taxon>
        <taxon>Agaricales</taxon>
        <taxon>Marasmiineae</taxon>
        <taxon>Omphalotaceae</taxon>
        <taxon>Marasmiellus</taxon>
    </lineage>
</organism>
<feature type="transmembrane region" description="Helical" evidence="1">
    <location>
        <begin position="218"/>
        <end position="238"/>
    </location>
</feature>
<feature type="transmembrane region" description="Helical" evidence="1">
    <location>
        <begin position="119"/>
        <end position="140"/>
    </location>
</feature>
<feature type="chain" id="PRO_5046498249" evidence="2">
    <location>
        <begin position="20"/>
        <end position="342"/>
    </location>
</feature>
<dbReference type="EMBL" id="JBANRG010000069">
    <property type="protein sequence ID" value="KAK7440241.1"/>
    <property type="molecule type" value="Genomic_DNA"/>
</dbReference>